<dbReference type="PANTHER" id="PTHR21540">
    <property type="entry name" value="RING FINGER AND SWIM DOMAIN-CONTAINING PROTEIN 2"/>
    <property type="match status" value="1"/>
</dbReference>
<dbReference type="SUPFAM" id="SSF57850">
    <property type="entry name" value="RING/U-box"/>
    <property type="match status" value="1"/>
</dbReference>
<proteinExistence type="predicted"/>
<dbReference type="CDD" id="cd16494">
    <property type="entry name" value="RING-CH-C4HC3_ZSWM2"/>
    <property type="match status" value="1"/>
</dbReference>
<reference evidence="8" key="1">
    <citation type="submission" date="2023-03" db="EMBL/GenBank/DDBJ databases">
        <title>Massive genome expansion in bonnet fungi (Mycena s.s.) driven by repeated elements and novel gene families across ecological guilds.</title>
        <authorList>
            <consortium name="Lawrence Berkeley National Laboratory"/>
            <person name="Harder C.B."/>
            <person name="Miyauchi S."/>
            <person name="Viragh M."/>
            <person name="Kuo A."/>
            <person name="Thoen E."/>
            <person name="Andreopoulos B."/>
            <person name="Lu D."/>
            <person name="Skrede I."/>
            <person name="Drula E."/>
            <person name="Henrissat B."/>
            <person name="Morin E."/>
            <person name="Kohler A."/>
            <person name="Barry K."/>
            <person name="LaButti K."/>
            <person name="Morin E."/>
            <person name="Salamov A."/>
            <person name="Lipzen A."/>
            <person name="Mereny Z."/>
            <person name="Hegedus B."/>
            <person name="Baldrian P."/>
            <person name="Stursova M."/>
            <person name="Weitz H."/>
            <person name="Taylor A."/>
            <person name="Grigoriev I.V."/>
            <person name="Nagy L.G."/>
            <person name="Martin F."/>
            <person name="Kauserud H."/>
        </authorList>
    </citation>
    <scope>NUCLEOTIDE SEQUENCE</scope>
    <source>
        <strain evidence="8">CBHHK188m</strain>
    </source>
</reference>
<evidence type="ECO:0000256" key="3">
    <source>
        <dbReference type="ARBA" id="ARBA00022833"/>
    </source>
</evidence>
<dbReference type="InterPro" id="IPR001841">
    <property type="entry name" value="Znf_RING"/>
</dbReference>
<evidence type="ECO:0000256" key="2">
    <source>
        <dbReference type="ARBA" id="ARBA00022771"/>
    </source>
</evidence>
<dbReference type="InterPro" id="IPR039903">
    <property type="entry name" value="Zswim2"/>
</dbReference>
<dbReference type="PROSITE" id="PS50089">
    <property type="entry name" value="ZF_RING_2"/>
    <property type="match status" value="1"/>
</dbReference>
<dbReference type="PANTHER" id="PTHR21540:SF0">
    <property type="entry name" value="PHD FAMILY PROTEIN"/>
    <property type="match status" value="1"/>
</dbReference>
<evidence type="ECO:0000313" key="8">
    <source>
        <dbReference type="EMBL" id="KAJ7732333.1"/>
    </source>
</evidence>
<feature type="domain" description="SWIM-type" evidence="7">
    <location>
        <begin position="121"/>
        <end position="153"/>
    </location>
</feature>
<dbReference type="Gene3D" id="3.30.40.10">
    <property type="entry name" value="Zinc/RING finger domain, C3HC4 (zinc finger)"/>
    <property type="match status" value="1"/>
</dbReference>
<evidence type="ECO:0000256" key="5">
    <source>
        <dbReference type="SAM" id="MobiDB-lite"/>
    </source>
</evidence>
<dbReference type="PROSITE" id="PS50966">
    <property type="entry name" value="ZF_SWIM"/>
    <property type="match status" value="1"/>
</dbReference>
<dbReference type="Pfam" id="PF13639">
    <property type="entry name" value="zf-RING_2"/>
    <property type="match status" value="1"/>
</dbReference>
<dbReference type="InterPro" id="IPR007527">
    <property type="entry name" value="Znf_SWIM"/>
</dbReference>
<comment type="caution">
    <text evidence="8">The sequence shown here is derived from an EMBL/GenBank/DDBJ whole genome shotgun (WGS) entry which is preliminary data.</text>
</comment>
<evidence type="ECO:0000313" key="9">
    <source>
        <dbReference type="Proteomes" id="UP001215280"/>
    </source>
</evidence>
<evidence type="ECO:0000256" key="1">
    <source>
        <dbReference type="ARBA" id="ARBA00022723"/>
    </source>
</evidence>
<protein>
    <submittedName>
        <fullName evidence="8">Uncharacterized protein</fullName>
    </submittedName>
</protein>
<evidence type="ECO:0000259" key="6">
    <source>
        <dbReference type="PROSITE" id="PS50089"/>
    </source>
</evidence>
<dbReference type="Pfam" id="PF04434">
    <property type="entry name" value="SWIM"/>
    <property type="match status" value="1"/>
</dbReference>
<dbReference type="EMBL" id="JARJLG010000176">
    <property type="protein sequence ID" value="KAJ7732333.1"/>
    <property type="molecule type" value="Genomic_DNA"/>
</dbReference>
<keyword evidence="1" id="KW-0479">Metal-binding</keyword>
<dbReference type="AlphaFoldDB" id="A0AAD7I0I6"/>
<dbReference type="GO" id="GO:0008270">
    <property type="term" value="F:zinc ion binding"/>
    <property type="evidence" value="ECO:0007669"/>
    <property type="project" value="UniProtKB-KW"/>
</dbReference>
<dbReference type="GO" id="GO:0061630">
    <property type="term" value="F:ubiquitin protein ligase activity"/>
    <property type="evidence" value="ECO:0007669"/>
    <property type="project" value="InterPro"/>
</dbReference>
<keyword evidence="2 4" id="KW-0863">Zinc-finger</keyword>
<dbReference type="SMART" id="SM00744">
    <property type="entry name" value="RINGv"/>
    <property type="match status" value="1"/>
</dbReference>
<accession>A0AAD7I0I6</accession>
<evidence type="ECO:0000256" key="4">
    <source>
        <dbReference type="PROSITE-ProRule" id="PRU00175"/>
    </source>
</evidence>
<feature type="compositionally biased region" description="Polar residues" evidence="5">
    <location>
        <begin position="11"/>
        <end position="38"/>
    </location>
</feature>
<dbReference type="InterPro" id="IPR011016">
    <property type="entry name" value="Znf_RING-CH"/>
</dbReference>
<feature type="domain" description="RING-type" evidence="6">
    <location>
        <begin position="228"/>
        <end position="276"/>
    </location>
</feature>
<keyword evidence="9" id="KW-1185">Reference proteome</keyword>
<name>A0AAD7I0I6_9AGAR</name>
<gene>
    <name evidence="8" type="ORF">DFH07DRAFT_906092</name>
</gene>
<evidence type="ECO:0000259" key="7">
    <source>
        <dbReference type="PROSITE" id="PS50966"/>
    </source>
</evidence>
<feature type="region of interest" description="Disordered" evidence="5">
    <location>
        <begin position="198"/>
        <end position="223"/>
    </location>
</feature>
<dbReference type="Proteomes" id="UP001215280">
    <property type="component" value="Unassembled WGS sequence"/>
</dbReference>
<feature type="region of interest" description="Disordered" evidence="5">
    <location>
        <begin position="1"/>
        <end position="73"/>
    </location>
</feature>
<sequence length="339" mass="36740">MASSRLILDPFSSQSSHLDPNRFVFSNPNRFASSSQTAAGPDLSPAALSPPTKKPRRNAKASETQTPPEKRGAIFKKKCPGNIMDRVERVMSQRFYMVDRNRAEGELKEEFQVLGSTGNIYTVTIQHRPSCNCPDAQKGNHCKHILFIFFKVLQVTQASGLWYQKALLTTELETIFAQAPLAPNALAHPRIREAYARATGKATTSSQPPSTPEEGGPKKRAPGPDDDCPICYDGMHEAPSLTYCEACGNAVHGECFAQWKQTASSKGAKLTCIYCRAEWPTASGSSAGGSGAGGARTTAGGYLNMAGVAGLSPQRDTTSYYHGPRRGQRYYGYNAFGDD</sequence>
<dbReference type="InterPro" id="IPR013083">
    <property type="entry name" value="Znf_RING/FYVE/PHD"/>
</dbReference>
<keyword evidence="3" id="KW-0862">Zinc</keyword>
<organism evidence="8 9">
    <name type="scientific">Mycena maculata</name>
    <dbReference type="NCBI Taxonomy" id="230809"/>
    <lineage>
        <taxon>Eukaryota</taxon>
        <taxon>Fungi</taxon>
        <taxon>Dikarya</taxon>
        <taxon>Basidiomycota</taxon>
        <taxon>Agaricomycotina</taxon>
        <taxon>Agaricomycetes</taxon>
        <taxon>Agaricomycetidae</taxon>
        <taxon>Agaricales</taxon>
        <taxon>Marasmiineae</taxon>
        <taxon>Mycenaceae</taxon>
        <taxon>Mycena</taxon>
    </lineage>
</organism>